<feature type="domain" description="N-acetyltransferase" evidence="3">
    <location>
        <begin position="6"/>
        <end position="170"/>
    </location>
</feature>
<dbReference type="SUPFAM" id="SSF55729">
    <property type="entry name" value="Acyl-CoA N-acyltransferases (Nat)"/>
    <property type="match status" value="1"/>
</dbReference>
<comment type="caution">
    <text evidence="4">The sequence shown here is derived from an EMBL/GenBank/DDBJ whole genome shotgun (WGS) entry which is preliminary data.</text>
</comment>
<dbReference type="PANTHER" id="PTHR43877">
    <property type="entry name" value="AMINOALKYLPHOSPHONATE N-ACETYLTRANSFERASE-RELATED-RELATED"/>
    <property type="match status" value="1"/>
</dbReference>
<gene>
    <name evidence="4" type="ORF">FB458_3117</name>
</gene>
<evidence type="ECO:0000313" key="5">
    <source>
        <dbReference type="Proteomes" id="UP000317893"/>
    </source>
</evidence>
<dbReference type="InterPro" id="IPR050832">
    <property type="entry name" value="Bact_Acetyltransf"/>
</dbReference>
<reference evidence="4 5" key="1">
    <citation type="submission" date="2019-06" db="EMBL/GenBank/DDBJ databases">
        <title>Sequencing the genomes of 1000 actinobacteria strains.</title>
        <authorList>
            <person name="Klenk H.-P."/>
        </authorList>
    </citation>
    <scope>NUCLEOTIDE SEQUENCE [LARGE SCALE GENOMIC DNA]</scope>
    <source>
        <strain evidence="4 5">DSM 18607</strain>
    </source>
</reference>
<proteinExistence type="predicted"/>
<dbReference type="GO" id="GO:0016747">
    <property type="term" value="F:acyltransferase activity, transferring groups other than amino-acyl groups"/>
    <property type="evidence" value="ECO:0007669"/>
    <property type="project" value="InterPro"/>
</dbReference>
<dbReference type="RefSeq" id="WP_246061276.1">
    <property type="nucleotide sequence ID" value="NZ_BAAAPR010000001.1"/>
</dbReference>
<keyword evidence="1 4" id="KW-0808">Transferase</keyword>
<protein>
    <submittedName>
        <fullName evidence="4">Acetyltransferase (GNAT) family protein</fullName>
    </submittedName>
</protein>
<keyword evidence="2" id="KW-0012">Acyltransferase</keyword>
<dbReference type="PANTHER" id="PTHR43877:SF2">
    <property type="entry name" value="AMINOALKYLPHOSPHONATE N-ACETYLTRANSFERASE-RELATED"/>
    <property type="match status" value="1"/>
</dbReference>
<dbReference type="InterPro" id="IPR016181">
    <property type="entry name" value="Acyl_CoA_acyltransferase"/>
</dbReference>
<dbReference type="Gene3D" id="3.40.630.30">
    <property type="match status" value="1"/>
</dbReference>
<dbReference type="Proteomes" id="UP000317893">
    <property type="component" value="Unassembled WGS sequence"/>
</dbReference>
<organism evidence="4 5">
    <name type="scientific">Lapillicoccus jejuensis</name>
    <dbReference type="NCBI Taxonomy" id="402171"/>
    <lineage>
        <taxon>Bacteria</taxon>
        <taxon>Bacillati</taxon>
        <taxon>Actinomycetota</taxon>
        <taxon>Actinomycetes</taxon>
        <taxon>Micrococcales</taxon>
        <taxon>Intrasporangiaceae</taxon>
        <taxon>Lapillicoccus</taxon>
    </lineage>
</organism>
<sequence length="175" mass="18938">MSTVTLTVRVAGPSDLESVLDVGHRTWPPTYEPIAGPDYVRMGLAKWWTAEATRPALSAGRVLLAEDDGDPVSGTPVRVVGMASYGPMNGRAVLWKLYVLPESQKLGAGGALLRAVVDAVAPTYDELRLAYLDGNEKAAAFYRHHGFNEIEREPGGTGMPDQVWMARALTTEEAR</sequence>
<dbReference type="EMBL" id="VFMN01000001">
    <property type="protein sequence ID" value="TQJ09999.1"/>
    <property type="molecule type" value="Genomic_DNA"/>
</dbReference>
<evidence type="ECO:0000256" key="1">
    <source>
        <dbReference type="ARBA" id="ARBA00022679"/>
    </source>
</evidence>
<dbReference type="PROSITE" id="PS51186">
    <property type="entry name" value="GNAT"/>
    <property type="match status" value="1"/>
</dbReference>
<keyword evidence="5" id="KW-1185">Reference proteome</keyword>
<evidence type="ECO:0000259" key="3">
    <source>
        <dbReference type="PROSITE" id="PS51186"/>
    </source>
</evidence>
<evidence type="ECO:0000256" key="2">
    <source>
        <dbReference type="ARBA" id="ARBA00023315"/>
    </source>
</evidence>
<dbReference type="CDD" id="cd04301">
    <property type="entry name" value="NAT_SF"/>
    <property type="match status" value="1"/>
</dbReference>
<name>A0A542E3X6_9MICO</name>
<evidence type="ECO:0000313" key="4">
    <source>
        <dbReference type="EMBL" id="TQJ09999.1"/>
    </source>
</evidence>
<dbReference type="Pfam" id="PF13508">
    <property type="entry name" value="Acetyltransf_7"/>
    <property type="match status" value="1"/>
</dbReference>
<dbReference type="InterPro" id="IPR000182">
    <property type="entry name" value="GNAT_dom"/>
</dbReference>
<accession>A0A542E3X6</accession>
<dbReference type="AlphaFoldDB" id="A0A542E3X6"/>